<dbReference type="PROSITE" id="PS50026">
    <property type="entry name" value="EGF_3"/>
    <property type="match status" value="1"/>
</dbReference>
<keyword evidence="3" id="KW-0472">Membrane</keyword>
<evidence type="ECO:0000259" key="5">
    <source>
        <dbReference type="PROSITE" id="PS50026"/>
    </source>
</evidence>
<dbReference type="CDD" id="cd09631">
    <property type="entry name" value="DOMON_DOH"/>
    <property type="match status" value="2"/>
</dbReference>
<evidence type="ECO:0000256" key="3">
    <source>
        <dbReference type="SAM" id="Phobius"/>
    </source>
</evidence>
<evidence type="ECO:0008006" key="9">
    <source>
        <dbReference type="Google" id="ProtNLM"/>
    </source>
</evidence>
<comment type="caution">
    <text evidence="7">The sequence shown here is derived from an EMBL/GenBank/DDBJ whole genome shotgun (WGS) entry which is preliminary data.</text>
</comment>
<dbReference type="Gene3D" id="2.60.40.1210">
    <property type="entry name" value="Cellobiose dehydrogenase, cytochrome domain"/>
    <property type="match status" value="1"/>
</dbReference>
<dbReference type="PROSITE" id="PS01186">
    <property type="entry name" value="EGF_2"/>
    <property type="match status" value="1"/>
</dbReference>
<feature type="compositionally biased region" description="Low complexity" evidence="2">
    <location>
        <begin position="448"/>
        <end position="471"/>
    </location>
</feature>
<evidence type="ECO:0000256" key="4">
    <source>
        <dbReference type="SAM" id="SignalP"/>
    </source>
</evidence>
<feature type="disulfide bond" evidence="1">
    <location>
        <begin position="213"/>
        <end position="222"/>
    </location>
</feature>
<dbReference type="CDD" id="cd00054">
    <property type="entry name" value="EGF_CA"/>
    <property type="match status" value="1"/>
</dbReference>
<feature type="compositionally biased region" description="Basic and acidic residues" evidence="2">
    <location>
        <begin position="595"/>
        <end position="607"/>
    </location>
</feature>
<protein>
    <recommendedName>
        <fullName evidence="9">EGF-like domain-containing protein</fullName>
    </recommendedName>
</protein>
<keyword evidence="4" id="KW-0732">Signal</keyword>
<feature type="compositionally biased region" description="Acidic residues" evidence="2">
    <location>
        <begin position="358"/>
        <end position="372"/>
    </location>
</feature>
<dbReference type="InterPro" id="IPR045266">
    <property type="entry name" value="DOH_DOMON"/>
</dbReference>
<feature type="compositionally biased region" description="Acidic residues" evidence="2">
    <location>
        <begin position="654"/>
        <end position="682"/>
    </location>
</feature>
<evidence type="ECO:0000259" key="6">
    <source>
        <dbReference type="PROSITE" id="PS50836"/>
    </source>
</evidence>
<dbReference type="InterPro" id="IPR000742">
    <property type="entry name" value="EGF"/>
</dbReference>
<evidence type="ECO:0000256" key="2">
    <source>
        <dbReference type="SAM" id="MobiDB-lite"/>
    </source>
</evidence>
<dbReference type="Gene3D" id="2.60.120.260">
    <property type="entry name" value="Galactose-binding domain-like"/>
    <property type="match status" value="1"/>
</dbReference>
<dbReference type="EMBL" id="VCGU01000005">
    <property type="protein sequence ID" value="TRY75553.1"/>
    <property type="molecule type" value="Genomic_DNA"/>
</dbReference>
<feature type="compositionally biased region" description="Basic and acidic residues" evidence="2">
    <location>
        <begin position="317"/>
        <end position="343"/>
    </location>
</feature>
<feature type="region of interest" description="Disordered" evidence="2">
    <location>
        <begin position="437"/>
        <end position="700"/>
    </location>
</feature>
<gene>
    <name evidence="7" type="ORF">TCAL_06383</name>
</gene>
<feature type="chain" id="PRO_5021916940" description="EGF-like domain-containing protein" evidence="4">
    <location>
        <begin position="21"/>
        <end position="1379"/>
    </location>
</feature>
<proteinExistence type="predicted"/>
<comment type="caution">
    <text evidence="1">Lacks conserved residue(s) required for the propagation of feature annotation.</text>
</comment>
<keyword evidence="1" id="KW-1015">Disulfide bond</keyword>
<dbReference type="Pfam" id="PF03351">
    <property type="entry name" value="DOMON"/>
    <property type="match status" value="2"/>
</dbReference>
<dbReference type="Proteomes" id="UP000318571">
    <property type="component" value="Chromosome 2"/>
</dbReference>
<dbReference type="PANTHER" id="PTHR46901:SF2">
    <property type="entry name" value="GH04942P"/>
    <property type="match status" value="1"/>
</dbReference>
<evidence type="ECO:0000313" key="7">
    <source>
        <dbReference type="EMBL" id="TRY75553.1"/>
    </source>
</evidence>
<feature type="region of interest" description="Disordered" evidence="2">
    <location>
        <begin position="286"/>
        <end position="410"/>
    </location>
</feature>
<feature type="compositionally biased region" description="Pro residues" evidence="2">
    <location>
        <begin position="1288"/>
        <end position="1301"/>
    </location>
</feature>
<feature type="signal peptide" evidence="4">
    <location>
        <begin position="1"/>
        <end position="20"/>
    </location>
</feature>
<feature type="compositionally biased region" description="Polar residues" evidence="2">
    <location>
        <begin position="560"/>
        <end position="569"/>
    </location>
</feature>
<dbReference type="PANTHER" id="PTHR46901">
    <property type="entry name" value="GH04942P"/>
    <property type="match status" value="1"/>
</dbReference>
<feature type="compositionally biased region" description="Acidic residues" evidence="2">
    <location>
        <begin position="608"/>
        <end position="638"/>
    </location>
</feature>
<dbReference type="SMART" id="SM00664">
    <property type="entry name" value="DoH"/>
    <property type="match status" value="2"/>
</dbReference>
<organism evidence="7 8">
    <name type="scientific">Tigriopus californicus</name>
    <name type="common">Marine copepod</name>
    <dbReference type="NCBI Taxonomy" id="6832"/>
    <lineage>
        <taxon>Eukaryota</taxon>
        <taxon>Metazoa</taxon>
        <taxon>Ecdysozoa</taxon>
        <taxon>Arthropoda</taxon>
        <taxon>Crustacea</taxon>
        <taxon>Multicrustacea</taxon>
        <taxon>Hexanauplia</taxon>
        <taxon>Copepoda</taxon>
        <taxon>Harpacticoida</taxon>
        <taxon>Harpacticidae</taxon>
        <taxon>Tigriopus</taxon>
    </lineage>
</organism>
<feature type="domain" description="EGF-like" evidence="5">
    <location>
        <begin position="182"/>
        <end position="223"/>
    </location>
</feature>
<dbReference type="STRING" id="6832.A0A553PCZ3"/>
<feature type="domain" description="DOMON" evidence="6">
    <location>
        <begin position="872"/>
        <end position="992"/>
    </location>
</feature>
<keyword evidence="1" id="KW-0245">EGF-like domain</keyword>
<feature type="region of interest" description="Disordered" evidence="2">
    <location>
        <begin position="1248"/>
        <end position="1358"/>
    </location>
</feature>
<dbReference type="PROSITE" id="PS00022">
    <property type="entry name" value="EGF_1"/>
    <property type="match status" value="1"/>
</dbReference>
<reference evidence="7 8" key="1">
    <citation type="journal article" date="2018" name="Nat. Ecol. Evol.">
        <title>Genomic signatures of mitonuclear coevolution across populations of Tigriopus californicus.</title>
        <authorList>
            <person name="Barreto F.S."/>
            <person name="Watson E.T."/>
            <person name="Lima T.G."/>
            <person name="Willett C.S."/>
            <person name="Edmands S."/>
            <person name="Li W."/>
            <person name="Burton R.S."/>
        </authorList>
    </citation>
    <scope>NUCLEOTIDE SEQUENCE [LARGE SCALE GENOMIC DNA]</scope>
    <source>
        <strain evidence="7 8">San Diego</strain>
    </source>
</reference>
<keyword evidence="3" id="KW-0812">Transmembrane</keyword>
<dbReference type="OMA" id="EPNGEPT"/>
<dbReference type="SUPFAM" id="SSF49344">
    <property type="entry name" value="CBD9-like"/>
    <property type="match status" value="1"/>
</dbReference>
<feature type="transmembrane region" description="Helical" evidence="3">
    <location>
        <begin position="1193"/>
        <end position="1216"/>
    </location>
</feature>
<sequence length="1379" mass="152133">MVLTKYLLWCLAFCVSVSRGHVGLTYPPARKYDLDFLDNVRTKPPCGMPKGEERTRLKAGTSINITWHLGYPHQGGFKLELLNSNEEVIQALTPQSDNEYVTGDTTAQSHLLEIPVDLECQDCSIRLVRQALEWSKRYLFWSCADVDIVHPGQYSEDCNGHGRALAGRCRCDRLYFGERCQYHDECEKDKDCGRRGSCVDVDATTAPRKQCFCQIGYFGDECEKESPVKSNQIQEGLYTSREISPNYKLMWRILRDVQEIEVVMQIKGTGYAAIGWRPKTADKSCQRFPRIVSPENESLDYDSSELNSDDSEPEGENEAKSDPESEAEAKAQAEGEAEGEAKPEGQAYAEAEDHADSESEPEADTSDNEAIEAEALAQSRSGRRVEKSIDVSIGFVKTSVSTGDRKKRSAELEEISFESEAFPDTSIDVEADSTLFESDLRTQDTTAEPKGGAQAEAEAEAEQAAVTTAEPDTFPMTETPGPTADSSAEPESHAEADTETSTTPGFEALEETTSQPEAESEPETHDDTDSVPQVEAESESSTTEAYPESEAESESATETQSVPRSQSQPRAIDFNSGNEIEPFNQGTDVPYLETEEAKPESEAKSEGEAEAEAEAESEVEAETEAEAESPSDQSEDNNEGNAEAESNVGGASEPESEAEAESEAESEAEAEAEAEAESEGDSTPEIAAEPAASGKGVTGYTPKGEFHAMDCTDMVIGMARGSASRVFDYYTRDRSTPRRDTFWGGSDDLTAALGFERDGETTILFRKKLSPEGFSDHEVLNDQMHIIWAIGQEPDNFFHSPESGLEKGPANVKDFYRADELKYHGKKNRGVVLMNFFDEIKQSIGADSGETLGFCGGEWKYPRDCNPEDKSCDYRAQWRYEENKDLIHFTVRSNDPTKWTGIGFSETPQMSQTDVVVGFVEANGRARVMDMWTSSYLSPVLDRSQDLINPKASVEDGILTMEFTRKRDTGDSGKDVAFSDDQGFYMIFPVKGGDFNGANRKIRKHEQTPTPSGQRIFIKACRNETNFNFQQHLNLILDDGTPTFTTTPRPAQLRYQAKVKFIELGDKYQLPVSGSREYTELKTRISRAMKGTMISQVPGFQEIVINKFRGTDKIFGEFEADMFVVVDKDEYEAKEPEAMTMEKAIEESVKDGMVGSLQVDPQSLVLRAPITTEPSTDDDVEVEGAGFMTSTKLYIVIACIVALIIIALIQASCTVYRMSKKSSTRKDKLIAQSAWRDYSAQGHHTNYAYETFDPNEDPKRHARGVMPGPGGPYPTATNGRSRGSNGYPRPPGPPSGPPPQDPRTYSLPRASGNGSNGGGYSSAPAPGYNPGYGSYDRRAPNGGYSGRPGGDFIPPDHYFMPSQRKYSGENIRVYVDYNK</sequence>
<evidence type="ECO:0000256" key="1">
    <source>
        <dbReference type="PROSITE-ProRule" id="PRU00076"/>
    </source>
</evidence>
<evidence type="ECO:0000313" key="8">
    <source>
        <dbReference type="Proteomes" id="UP000318571"/>
    </source>
</evidence>
<feature type="domain" description="DOMON" evidence="6">
    <location>
        <begin position="666"/>
        <end position="791"/>
    </location>
</feature>
<accession>A0A553PCZ3</accession>
<name>A0A553PCZ3_TIGCA</name>
<keyword evidence="8" id="KW-1185">Reference proteome</keyword>
<feature type="compositionally biased region" description="Acidic residues" evidence="2">
    <location>
        <begin position="297"/>
        <end position="316"/>
    </location>
</feature>
<dbReference type="PROSITE" id="PS50836">
    <property type="entry name" value="DOMON"/>
    <property type="match status" value="2"/>
</dbReference>
<dbReference type="InterPro" id="IPR005018">
    <property type="entry name" value="DOMON_domain"/>
</dbReference>
<keyword evidence="3" id="KW-1133">Transmembrane helix</keyword>